<dbReference type="InterPro" id="IPR018357">
    <property type="entry name" value="Hexapep_transf_CS"/>
</dbReference>
<evidence type="ECO:0000259" key="7">
    <source>
        <dbReference type="Pfam" id="PF17836"/>
    </source>
</evidence>
<evidence type="ECO:0000256" key="3">
    <source>
        <dbReference type="ARBA" id="ARBA00022737"/>
    </source>
</evidence>
<sequence>MYLFGASGHAKVILDILKSNRINALGLFDDNKSGGGINGLPIVGVTEDHTSECNPCIVAIGDNGIRKNVVERLRSAIYASALHAGATVAEPNDIAEGTVVMAGAVINPSTKVGRHCIVNTSASVDHDCTIGDFVHIAPNATLCGGVSVGEGTLVGSGATIIPNISIGKWVVVGAGTVVIADVPDYAVVVGNPGRLVKIQQHE</sequence>
<dbReference type="Pfam" id="PF00132">
    <property type="entry name" value="Hexapep"/>
    <property type="match status" value="1"/>
</dbReference>
<dbReference type="EMBL" id="AMZN01000051">
    <property type="protein sequence ID" value="ELR70616.1"/>
    <property type="molecule type" value="Genomic_DNA"/>
</dbReference>
<evidence type="ECO:0000313" key="9">
    <source>
        <dbReference type="Proteomes" id="UP000011135"/>
    </source>
</evidence>
<name>L8JNS5_9BACT</name>
<feature type="binding site" evidence="6">
    <location>
        <position position="135"/>
    </location>
    <ligand>
        <name>acetyl-CoA</name>
        <dbReference type="ChEBI" id="CHEBI:57288"/>
    </ligand>
</feature>
<dbReference type="Gene3D" id="2.160.10.10">
    <property type="entry name" value="Hexapeptide repeat proteins"/>
    <property type="match status" value="1"/>
</dbReference>
<keyword evidence="9" id="KW-1185">Reference proteome</keyword>
<evidence type="ECO:0000256" key="1">
    <source>
        <dbReference type="ARBA" id="ARBA00007274"/>
    </source>
</evidence>
<dbReference type="PROSITE" id="PS00101">
    <property type="entry name" value="HEXAPEP_TRANSFERASES"/>
    <property type="match status" value="1"/>
</dbReference>
<accession>L8JNS5</accession>
<feature type="site" description="Increases basicity of active site His" evidence="5">
    <location>
        <position position="127"/>
    </location>
</feature>
<dbReference type="Proteomes" id="UP000011135">
    <property type="component" value="Unassembled WGS sequence"/>
</dbReference>
<feature type="active site" description="Proton acceptor" evidence="5">
    <location>
        <position position="126"/>
    </location>
</feature>
<dbReference type="Pfam" id="PF17836">
    <property type="entry name" value="PglD_N"/>
    <property type="match status" value="1"/>
</dbReference>
<keyword evidence="2" id="KW-0808">Transferase</keyword>
<comment type="similarity">
    <text evidence="1">Belongs to the transferase hexapeptide repeat family.</text>
</comment>
<proteinExistence type="inferred from homology"/>
<dbReference type="RefSeq" id="WP_009580980.1">
    <property type="nucleotide sequence ID" value="NZ_AMZN01000051.1"/>
</dbReference>
<dbReference type="PANTHER" id="PTHR43300">
    <property type="entry name" value="ACETYLTRANSFERASE"/>
    <property type="match status" value="1"/>
</dbReference>
<comment type="caution">
    <text evidence="8">The sequence shown here is derived from an EMBL/GenBank/DDBJ whole genome shotgun (WGS) entry which is preliminary data.</text>
</comment>
<dbReference type="PANTHER" id="PTHR43300:SF7">
    <property type="entry name" value="UDP-N-ACETYLBACILLOSAMINE N-ACETYLTRANSFERASE"/>
    <property type="match status" value="1"/>
</dbReference>
<evidence type="ECO:0000256" key="6">
    <source>
        <dbReference type="PIRSR" id="PIRSR620019-2"/>
    </source>
</evidence>
<gene>
    <name evidence="8" type="ORF">C900_03597</name>
</gene>
<dbReference type="CDD" id="cd03360">
    <property type="entry name" value="LbH_AT_putative"/>
    <property type="match status" value="1"/>
</dbReference>
<keyword evidence="3" id="KW-0677">Repeat</keyword>
<protein>
    <submittedName>
        <fullName evidence="8">4-amino-6-deoxy-N-Acetyl-D-hexosaminyl-(Lipid carrier) acetyltrasferase</fullName>
    </submittedName>
</protein>
<dbReference type="SUPFAM" id="SSF51161">
    <property type="entry name" value="Trimeric LpxA-like enzymes"/>
    <property type="match status" value="1"/>
</dbReference>
<feature type="binding site" evidence="6">
    <location>
        <position position="61"/>
    </location>
    <ligand>
        <name>substrate</name>
    </ligand>
</feature>
<reference evidence="8 9" key="1">
    <citation type="submission" date="2012-12" db="EMBL/GenBank/DDBJ databases">
        <title>Genome assembly of Fulvivirga imtechensis AK7.</title>
        <authorList>
            <person name="Nupur N."/>
            <person name="Khatri I."/>
            <person name="Kumar R."/>
            <person name="Subramanian S."/>
            <person name="Pinnaka A."/>
        </authorList>
    </citation>
    <scope>NUCLEOTIDE SEQUENCE [LARGE SCALE GENOMIC DNA]</scope>
    <source>
        <strain evidence="8 9">AK7</strain>
    </source>
</reference>
<dbReference type="InterPro" id="IPR011004">
    <property type="entry name" value="Trimer_LpxA-like_sf"/>
</dbReference>
<dbReference type="InterPro" id="IPR020019">
    <property type="entry name" value="AcTrfase_PglD-like"/>
</dbReference>
<feature type="domain" description="PglD N-terminal" evidence="7">
    <location>
        <begin position="2"/>
        <end position="73"/>
    </location>
</feature>
<dbReference type="InterPro" id="IPR050179">
    <property type="entry name" value="Trans_hexapeptide_repeat"/>
</dbReference>
<keyword evidence="4" id="KW-0012">Acyltransferase</keyword>
<dbReference type="Gene3D" id="3.40.50.20">
    <property type="match status" value="1"/>
</dbReference>
<dbReference type="InterPro" id="IPR001451">
    <property type="entry name" value="Hexapep"/>
</dbReference>
<dbReference type="STRING" id="1237149.C900_03597"/>
<dbReference type="AlphaFoldDB" id="L8JNS5"/>
<dbReference type="NCBIfam" id="TIGR03570">
    <property type="entry name" value="NeuD_NnaD"/>
    <property type="match status" value="1"/>
</dbReference>
<evidence type="ECO:0000256" key="4">
    <source>
        <dbReference type="ARBA" id="ARBA00023315"/>
    </source>
</evidence>
<feature type="binding site" evidence="6">
    <location>
        <begin position="29"/>
        <end position="30"/>
    </location>
    <ligand>
        <name>substrate</name>
    </ligand>
</feature>
<evidence type="ECO:0000256" key="2">
    <source>
        <dbReference type="ARBA" id="ARBA00022679"/>
    </source>
</evidence>
<dbReference type="InterPro" id="IPR041561">
    <property type="entry name" value="PglD_N"/>
</dbReference>
<dbReference type="PATRIC" id="fig|1237149.3.peg.3357"/>
<organism evidence="8 9">
    <name type="scientific">Fulvivirga imtechensis AK7</name>
    <dbReference type="NCBI Taxonomy" id="1237149"/>
    <lineage>
        <taxon>Bacteria</taxon>
        <taxon>Pseudomonadati</taxon>
        <taxon>Bacteroidota</taxon>
        <taxon>Cytophagia</taxon>
        <taxon>Cytophagales</taxon>
        <taxon>Fulvivirgaceae</taxon>
        <taxon>Fulvivirga</taxon>
    </lineage>
</organism>
<feature type="binding site" evidence="6">
    <location>
        <begin position="7"/>
        <end position="9"/>
    </location>
    <ligand>
        <name>substrate</name>
    </ligand>
</feature>
<dbReference type="OrthoDB" id="708224at2"/>
<evidence type="ECO:0000313" key="8">
    <source>
        <dbReference type="EMBL" id="ELR70616.1"/>
    </source>
</evidence>
<evidence type="ECO:0000256" key="5">
    <source>
        <dbReference type="PIRSR" id="PIRSR620019-1"/>
    </source>
</evidence>
<dbReference type="GO" id="GO:0016746">
    <property type="term" value="F:acyltransferase activity"/>
    <property type="evidence" value="ECO:0007669"/>
    <property type="project" value="UniProtKB-KW"/>
</dbReference>
<dbReference type="eggNOG" id="COG0110">
    <property type="taxonomic scope" value="Bacteria"/>
</dbReference>